<dbReference type="Pfam" id="PF06580">
    <property type="entry name" value="His_kinase"/>
    <property type="match status" value="1"/>
</dbReference>
<keyword evidence="6" id="KW-1185">Reference proteome</keyword>
<evidence type="ECO:0000313" key="5">
    <source>
        <dbReference type="EMBL" id="MDQ7918035.1"/>
    </source>
</evidence>
<comment type="caution">
    <text evidence="5">The sequence shown here is derived from an EMBL/GenBank/DDBJ whole genome shotgun (WGS) entry which is preliminary data.</text>
</comment>
<organism evidence="5 6">
    <name type="scientific">Mesonia profundi</name>
    <dbReference type="NCBI Taxonomy" id="3070998"/>
    <lineage>
        <taxon>Bacteria</taxon>
        <taxon>Pseudomonadati</taxon>
        <taxon>Bacteroidota</taxon>
        <taxon>Flavobacteriia</taxon>
        <taxon>Flavobacteriales</taxon>
        <taxon>Flavobacteriaceae</taxon>
        <taxon>Mesonia</taxon>
    </lineage>
</organism>
<dbReference type="SUPFAM" id="SSF48452">
    <property type="entry name" value="TPR-like"/>
    <property type="match status" value="2"/>
</dbReference>
<dbReference type="RefSeq" id="WP_308864962.1">
    <property type="nucleotide sequence ID" value="NZ_JAVHUL010000029.1"/>
</dbReference>
<dbReference type="Gene3D" id="3.30.565.10">
    <property type="entry name" value="Histidine kinase-like ATPase, C-terminal domain"/>
    <property type="match status" value="1"/>
</dbReference>
<keyword evidence="1" id="KW-0802">TPR repeat</keyword>
<keyword evidence="2" id="KW-0472">Membrane</keyword>
<dbReference type="Proteomes" id="UP001230915">
    <property type="component" value="Unassembled WGS sequence"/>
</dbReference>
<dbReference type="EMBL" id="JAVHUL010000029">
    <property type="protein sequence ID" value="MDQ7918035.1"/>
    <property type="molecule type" value="Genomic_DNA"/>
</dbReference>
<keyword evidence="3" id="KW-0732">Signal</keyword>
<dbReference type="SUPFAM" id="SSF55874">
    <property type="entry name" value="ATPase domain of HSP90 chaperone/DNA topoisomerase II/histidine kinase"/>
    <property type="match status" value="1"/>
</dbReference>
<feature type="domain" description="Signal transduction histidine kinase internal region" evidence="4">
    <location>
        <begin position="434"/>
        <end position="512"/>
    </location>
</feature>
<dbReference type="SMART" id="SM00028">
    <property type="entry name" value="TPR"/>
    <property type="match status" value="7"/>
</dbReference>
<dbReference type="InterPro" id="IPR050640">
    <property type="entry name" value="Bact_2-comp_sensor_kinase"/>
</dbReference>
<dbReference type="InterPro" id="IPR036890">
    <property type="entry name" value="HATPase_C_sf"/>
</dbReference>
<dbReference type="InterPro" id="IPR010559">
    <property type="entry name" value="Sig_transdc_His_kin_internal"/>
</dbReference>
<accession>A0ABU1A2U8</accession>
<evidence type="ECO:0000313" key="6">
    <source>
        <dbReference type="Proteomes" id="UP001230915"/>
    </source>
</evidence>
<dbReference type="Pfam" id="PF13181">
    <property type="entry name" value="TPR_8"/>
    <property type="match status" value="1"/>
</dbReference>
<dbReference type="Pfam" id="PF13424">
    <property type="entry name" value="TPR_12"/>
    <property type="match status" value="1"/>
</dbReference>
<dbReference type="InterPro" id="IPR011990">
    <property type="entry name" value="TPR-like_helical_dom_sf"/>
</dbReference>
<feature type="repeat" description="TPR" evidence="1">
    <location>
        <begin position="162"/>
        <end position="195"/>
    </location>
</feature>
<feature type="repeat" description="TPR" evidence="1">
    <location>
        <begin position="202"/>
        <end position="235"/>
    </location>
</feature>
<gene>
    <name evidence="5" type="ORF">RBU60_10640</name>
</gene>
<dbReference type="PANTHER" id="PTHR34220:SF7">
    <property type="entry name" value="SENSOR HISTIDINE KINASE YPDA"/>
    <property type="match status" value="1"/>
</dbReference>
<evidence type="ECO:0000259" key="4">
    <source>
        <dbReference type="Pfam" id="PF06580"/>
    </source>
</evidence>
<dbReference type="PROSITE" id="PS50005">
    <property type="entry name" value="TPR"/>
    <property type="match status" value="2"/>
</dbReference>
<feature type="transmembrane region" description="Helical" evidence="2">
    <location>
        <begin position="400"/>
        <end position="419"/>
    </location>
</feature>
<sequence>MIPSLKLSCLTLYFCFLFSFATWAKNTPAQAIDSILIERPLTYKDINDQLKFFQRDSTKVKNAIARFKKEKYFTGVSYESIKLGNIYRKHALYKRSLAMHQEALTYAKRAKNQEFEIFSLNMIGVDFRKMNAYESSIDFHTKALAIAEKVQNPSNGILRSKEVSYNSIGNVYILLEQHDLAIESFKKASAIAEKSGNRWSVSINNENIGKTYEKIGQYDEAILYVEKALVIDTELGNHFGRMICYNRLASIYLKKNNLRKAKEYIEKATPIAKSVNSDFYILLIAINKGKLAFANKMYDEAESIYLLSLEEVQEKDLKDLQTSLHKYLSLLYEVSGKPAEALMHYKKYQTLEAELTGLKKAQYINDLIIKYESVKKSEKIKNLSAENRISELKHQRQENVWIIISILASLALISVYLFYRQRQLKSEKNILDLEQRLMRFQMNPHFIFNALNAIKLYVIQNEKKNAVYYLNKFSKLMRKILESSLSKQVPLTEELDTVALYLQIENIRFNEQITSIIDIETDYDLDKVPVPSLFLQPFVENSLWHGLLPKKEGEKVINISVEEQKNHLLIEVKDNGIGRKEAEITKSKRKLDKKSVGITITKELLDNFYKKYHYDCSITYTDLVDAHGDSTGTLVIIAIPKK</sequence>
<keyword evidence="2" id="KW-0812">Transmembrane</keyword>
<dbReference type="PANTHER" id="PTHR34220">
    <property type="entry name" value="SENSOR HISTIDINE KINASE YPDA"/>
    <property type="match status" value="1"/>
</dbReference>
<proteinExistence type="predicted"/>
<reference evidence="5 6" key="1">
    <citation type="submission" date="2023-08" db="EMBL/GenBank/DDBJ databases">
        <title>Mesonia sp. MT50, isolated from deep-sea sediment of the Mariana Trench.</title>
        <authorList>
            <person name="Fu H."/>
        </authorList>
    </citation>
    <scope>NUCLEOTIDE SEQUENCE [LARGE SCALE GENOMIC DNA]</scope>
    <source>
        <strain evidence="5 6">MT50</strain>
    </source>
</reference>
<dbReference type="Gene3D" id="1.25.40.10">
    <property type="entry name" value="Tetratricopeptide repeat domain"/>
    <property type="match status" value="1"/>
</dbReference>
<evidence type="ECO:0000256" key="3">
    <source>
        <dbReference type="SAM" id="SignalP"/>
    </source>
</evidence>
<dbReference type="InterPro" id="IPR019734">
    <property type="entry name" value="TPR_rpt"/>
</dbReference>
<evidence type="ECO:0000256" key="2">
    <source>
        <dbReference type="SAM" id="Phobius"/>
    </source>
</evidence>
<feature type="chain" id="PRO_5046510254" evidence="3">
    <location>
        <begin position="25"/>
        <end position="642"/>
    </location>
</feature>
<feature type="signal peptide" evidence="3">
    <location>
        <begin position="1"/>
        <end position="24"/>
    </location>
</feature>
<evidence type="ECO:0000256" key="1">
    <source>
        <dbReference type="PROSITE-ProRule" id="PRU00339"/>
    </source>
</evidence>
<name>A0ABU1A2U8_9FLAO</name>
<keyword evidence="2" id="KW-1133">Transmembrane helix</keyword>
<protein>
    <submittedName>
        <fullName evidence="5">Tetratricopeptide repeat protein</fullName>
    </submittedName>
</protein>